<name>A0A0M7AME5_9HYPH</name>
<keyword evidence="6" id="KW-1185">Reference proteome</keyword>
<dbReference type="Proteomes" id="UP000053235">
    <property type="component" value="Unassembled WGS sequence"/>
</dbReference>
<dbReference type="GO" id="GO:0005615">
    <property type="term" value="C:extracellular space"/>
    <property type="evidence" value="ECO:0007669"/>
    <property type="project" value="InterPro"/>
</dbReference>
<dbReference type="SUPFAM" id="SSF51120">
    <property type="entry name" value="beta-Roll"/>
    <property type="match status" value="1"/>
</dbReference>
<dbReference type="Pfam" id="PF08548">
    <property type="entry name" value="Peptidase_M10_C"/>
    <property type="match status" value="1"/>
</dbReference>
<dbReference type="GO" id="GO:0006508">
    <property type="term" value="P:proteolysis"/>
    <property type="evidence" value="ECO:0007669"/>
    <property type="project" value="InterPro"/>
</dbReference>
<dbReference type="GO" id="GO:0008270">
    <property type="term" value="F:zinc ion binding"/>
    <property type="evidence" value="ECO:0007669"/>
    <property type="project" value="InterPro"/>
</dbReference>
<dbReference type="InterPro" id="IPR006026">
    <property type="entry name" value="Peptidase_Metallo"/>
</dbReference>
<keyword evidence="5" id="KW-0378">Hydrolase</keyword>
<evidence type="ECO:0000313" key="5">
    <source>
        <dbReference type="EMBL" id="CTQ75400.1"/>
    </source>
</evidence>
<evidence type="ECO:0000259" key="4">
    <source>
        <dbReference type="SMART" id="SM00235"/>
    </source>
</evidence>
<dbReference type="SMART" id="SM00235">
    <property type="entry name" value="ZnMc"/>
    <property type="match status" value="1"/>
</dbReference>
<dbReference type="InterPro" id="IPR013858">
    <property type="entry name" value="Peptidase_M10B_C"/>
</dbReference>
<dbReference type="EMBL" id="CXWD01000021">
    <property type="protein sequence ID" value="CTQ75400.1"/>
    <property type="molecule type" value="Genomic_DNA"/>
</dbReference>
<feature type="domain" description="Peptidase metallopeptidase" evidence="4">
    <location>
        <begin position="27"/>
        <end position="180"/>
    </location>
</feature>
<evidence type="ECO:0000256" key="1">
    <source>
        <dbReference type="ARBA" id="ARBA00004613"/>
    </source>
</evidence>
<dbReference type="STRING" id="388408.LAX5112_04214"/>
<evidence type="ECO:0000313" key="6">
    <source>
        <dbReference type="Proteomes" id="UP000053235"/>
    </source>
</evidence>
<proteinExistence type="predicted"/>
<dbReference type="InterPro" id="IPR024079">
    <property type="entry name" value="MetalloPept_cat_dom_sf"/>
</dbReference>
<reference evidence="6" key="1">
    <citation type="submission" date="2015-07" db="EMBL/GenBank/DDBJ databases">
        <authorList>
            <person name="Rodrigo-Torres Lidia"/>
            <person name="Arahal R.David."/>
        </authorList>
    </citation>
    <scope>NUCLEOTIDE SEQUENCE [LARGE SCALE GENOMIC DNA]</scope>
    <source>
        <strain evidence="6">CECT 5112</strain>
    </source>
</reference>
<dbReference type="OrthoDB" id="7355596at2"/>
<dbReference type="AlphaFoldDB" id="A0A0M7AME5"/>
<accession>A0A0M7AME5</accession>
<dbReference type="GO" id="GO:0005509">
    <property type="term" value="F:calcium ion binding"/>
    <property type="evidence" value="ECO:0007669"/>
    <property type="project" value="InterPro"/>
</dbReference>
<evidence type="ECO:0000256" key="2">
    <source>
        <dbReference type="ARBA" id="ARBA00022525"/>
    </source>
</evidence>
<dbReference type="RefSeq" id="WP_055673454.1">
    <property type="nucleotide sequence ID" value="NZ_CXWD01000021.1"/>
</dbReference>
<sequence>MQEFITVSTIPTNAYVAGLITEPANPNPVKWDLTGPLKVYFDDTGFRAWSDAEKTAALNAFAEWQAVANISFEQTTVREEANILQVLTNSDQYAGQTTAPADGVNPPTIEYSVLNGQFDYIQPGGDTYLTMVHEIGHAIGLYHPHSGTTFPGVPLNADQDTGDNELNQQIWTVMSYAVGWTGQPRTTLDYGTGSGTMTFDIAAVQYLYGARAAETGDNTYALPTVNQTGIGWDAIWDTGGTDTISGAGAATSLTINLAAATLDGANAGGHVSWVTGIEGGFTIANGVVIENAIGGSGDDSITGNSANNAINGGGGTDSVIYTGDQSGYLVFTGSQGQTMVVDLTAGRDGKDSLTNVENLTFNGQSVSVSTAAVEPVDADGSAYQVYRFYNTETGSHFFTTSLAERNSVIENLDGLSYEGNAFDSNVTDVNGTAVFRFYNTSNGVHFYTVSADEAASIRQNLSNFQDEGIAYYASADDSNGGTALFRFFNTSNGSHFFTVSETERDNIIATLGHYNYEGVAFYVDLA</sequence>
<dbReference type="GO" id="GO:0008237">
    <property type="term" value="F:metallopeptidase activity"/>
    <property type="evidence" value="ECO:0007669"/>
    <property type="project" value="InterPro"/>
</dbReference>
<keyword evidence="3" id="KW-0677">Repeat</keyword>
<dbReference type="Gene3D" id="3.40.390.10">
    <property type="entry name" value="Collagenase (Catalytic Domain)"/>
    <property type="match status" value="1"/>
</dbReference>
<dbReference type="InterPro" id="IPR011049">
    <property type="entry name" value="Serralysin-like_metalloprot_C"/>
</dbReference>
<evidence type="ECO:0000256" key="3">
    <source>
        <dbReference type="ARBA" id="ARBA00022737"/>
    </source>
</evidence>
<organism evidence="5 6">
    <name type="scientific">Roseibium alexandrii</name>
    <dbReference type="NCBI Taxonomy" id="388408"/>
    <lineage>
        <taxon>Bacteria</taxon>
        <taxon>Pseudomonadati</taxon>
        <taxon>Pseudomonadota</taxon>
        <taxon>Alphaproteobacteria</taxon>
        <taxon>Hyphomicrobiales</taxon>
        <taxon>Stappiaceae</taxon>
        <taxon>Roseibium</taxon>
    </lineage>
</organism>
<dbReference type="SUPFAM" id="SSF55486">
    <property type="entry name" value="Metalloproteases ('zincins'), catalytic domain"/>
    <property type="match status" value="1"/>
</dbReference>
<protein>
    <submittedName>
        <fullName evidence="5">Serralysin C</fullName>
        <ecNumber evidence="5">3.4.24.40</ecNumber>
    </submittedName>
</protein>
<gene>
    <name evidence="5" type="primary">prtC_1</name>
    <name evidence="5" type="ORF">LAX5112_04214</name>
</gene>
<comment type="subcellular location">
    <subcellularLocation>
        <location evidence="1">Secreted</location>
    </subcellularLocation>
</comment>
<dbReference type="InterPro" id="IPR043708">
    <property type="entry name" value="DUF5648"/>
</dbReference>
<dbReference type="Gene3D" id="2.150.10.10">
    <property type="entry name" value="Serralysin-like metalloprotease, C-terminal"/>
    <property type="match status" value="1"/>
</dbReference>
<dbReference type="EC" id="3.4.24.40" evidence="5"/>
<dbReference type="Pfam" id="PF18885">
    <property type="entry name" value="DUF5648"/>
    <property type="match status" value="1"/>
</dbReference>
<keyword evidence="2" id="KW-0964">Secreted</keyword>